<proteinExistence type="predicted"/>
<keyword evidence="2" id="KW-1185">Reference proteome</keyword>
<organism evidence="1 2">
    <name type="scientific">Petralouisia muris</name>
    <dbReference type="NCBI Taxonomy" id="3032872"/>
    <lineage>
        <taxon>Bacteria</taxon>
        <taxon>Bacillati</taxon>
        <taxon>Bacillota</taxon>
        <taxon>Clostridia</taxon>
        <taxon>Lachnospirales</taxon>
        <taxon>Lachnospiraceae</taxon>
        <taxon>Petralouisia</taxon>
    </lineage>
</organism>
<sequence>MGLFSKKPKEPEYDAVDCERKKKRMREVFNEAVKDGDTYEVLYAYMSTSKFERGFIFDWNTTTFFCYIVGFRRSDFSLVLVQIDAALEKHSDPFYVDIDNVGNVSYDPKAHQLCFEYKKGSEDFGELLNIGGTSSKTLYGPKNIHQPDEIERLLDFAEAFRVKLEQRGYKLDKWKR</sequence>
<comment type="caution">
    <text evidence="1">The sequence shown here is derived from an EMBL/GenBank/DDBJ whole genome shotgun (WGS) entry which is preliminary data.</text>
</comment>
<name>A0AC61RUS0_9FIRM</name>
<dbReference type="EMBL" id="SRYA01000026">
    <property type="protein sequence ID" value="TGY95675.1"/>
    <property type="molecule type" value="Genomic_DNA"/>
</dbReference>
<gene>
    <name evidence="1" type="ORF">E5329_14000</name>
</gene>
<evidence type="ECO:0000313" key="1">
    <source>
        <dbReference type="EMBL" id="TGY95675.1"/>
    </source>
</evidence>
<reference evidence="1" key="1">
    <citation type="submission" date="2019-04" db="EMBL/GenBank/DDBJ databases">
        <title>Microbes associate with the intestines of laboratory mice.</title>
        <authorList>
            <person name="Navarre W."/>
            <person name="Wong E."/>
            <person name="Huang K."/>
            <person name="Tropini C."/>
            <person name="Ng K."/>
            <person name="Yu B."/>
        </authorList>
    </citation>
    <scope>NUCLEOTIDE SEQUENCE</scope>
    <source>
        <strain evidence="1">NM01_1-7b</strain>
    </source>
</reference>
<dbReference type="Proteomes" id="UP000304953">
    <property type="component" value="Unassembled WGS sequence"/>
</dbReference>
<protein>
    <submittedName>
        <fullName evidence="1">Uncharacterized protein</fullName>
    </submittedName>
</protein>
<accession>A0AC61RUS0</accession>
<evidence type="ECO:0000313" key="2">
    <source>
        <dbReference type="Proteomes" id="UP000304953"/>
    </source>
</evidence>